<dbReference type="GO" id="GO:0006351">
    <property type="term" value="P:DNA-templated transcription"/>
    <property type="evidence" value="ECO:0007669"/>
    <property type="project" value="TreeGrafter"/>
</dbReference>
<dbReference type="Proteomes" id="UP000308917">
    <property type="component" value="Unassembled WGS sequence"/>
</dbReference>
<dbReference type="PANTHER" id="PTHR30319">
    <property type="entry name" value="PHENYLACETIC ACID REGULATOR-RELATED TRANSCRIPTIONAL REPRESSOR"/>
    <property type="match status" value="1"/>
</dbReference>
<dbReference type="PANTHER" id="PTHR30319:SF1">
    <property type="entry name" value="TRANSCRIPTIONAL REPRESSOR PAAX"/>
    <property type="match status" value="1"/>
</dbReference>
<evidence type="ECO:0000313" key="2">
    <source>
        <dbReference type="Proteomes" id="UP000308917"/>
    </source>
</evidence>
<sequence length="269" mass="30873">MACNIPLRTPRAPVLILDMLSAIDKPLSSYDICRAGTLMDISETAMRVSLTRLSSQGKIHRGERGQYSLVRKNRPLPQTVDQWKHKHLNARPWRNGDWLAVHNGLVTKEDRTQWRHHLLALSLCGFAELRPHLFIRPNNLRGGISAQVRRLRQLGMAPDAVPFRLTQLETAFEEQARRLWNVDAMATVDQQYLDALEQSQAQLFNMPLDLAVRETMLLGRAAIAHLVRDPVLPAQLMPVQARERLFQLTSAYQEQAQKLWFAWLCIPHE</sequence>
<dbReference type="Gene3D" id="3.30.70.2650">
    <property type="match status" value="1"/>
</dbReference>
<gene>
    <name evidence="1" type="ORF">E9531_00445</name>
</gene>
<proteinExistence type="predicted"/>
<name>A0A4S8FD29_9BURK</name>
<comment type="caution">
    <text evidence="1">The sequence shown here is derived from an EMBL/GenBank/DDBJ whole genome shotgun (WGS) entry which is preliminary data.</text>
</comment>
<dbReference type="RefSeq" id="WP_211343338.1">
    <property type="nucleotide sequence ID" value="NZ_STFG01000001.1"/>
</dbReference>
<accession>A0A4S8FD29</accession>
<reference evidence="1 2" key="1">
    <citation type="journal article" date="2015" name="Antonie Van Leeuwenhoek">
        <title>Lampropedia puyangensis sp. nov., isolated from symptomatic bark of Populus ? euramericana canker and emended description of Lampropedia hyalina (Ehrenberg 1832) Lee et al. 2004.</title>
        <authorList>
            <person name="Li Y."/>
            <person name="Wang T."/>
            <person name="Piao C.G."/>
            <person name="Wang L.F."/>
            <person name="Tian G.Z."/>
            <person name="Zhu T.H."/>
            <person name="Guo M.W."/>
        </authorList>
    </citation>
    <scope>NUCLEOTIDE SEQUENCE [LARGE SCALE GENOMIC DNA]</scope>
    <source>
        <strain evidence="1 2">2-bin</strain>
    </source>
</reference>
<dbReference type="AlphaFoldDB" id="A0A4S8FD29"/>
<evidence type="ECO:0000313" key="1">
    <source>
        <dbReference type="EMBL" id="THU05061.1"/>
    </source>
</evidence>
<keyword evidence="2" id="KW-1185">Reference proteome</keyword>
<organism evidence="1 2">
    <name type="scientific">Lampropedia puyangensis</name>
    <dbReference type="NCBI Taxonomy" id="1330072"/>
    <lineage>
        <taxon>Bacteria</taxon>
        <taxon>Pseudomonadati</taxon>
        <taxon>Pseudomonadota</taxon>
        <taxon>Betaproteobacteria</taxon>
        <taxon>Burkholderiales</taxon>
        <taxon>Comamonadaceae</taxon>
        <taxon>Lampropedia</taxon>
    </lineage>
</organism>
<dbReference type="Gene3D" id="1.10.10.10">
    <property type="entry name" value="Winged helix-like DNA-binding domain superfamily/Winged helix DNA-binding domain"/>
    <property type="match status" value="1"/>
</dbReference>
<dbReference type="EMBL" id="STFG01000001">
    <property type="protein sequence ID" value="THU05061.1"/>
    <property type="molecule type" value="Genomic_DNA"/>
</dbReference>
<protein>
    <submittedName>
        <fullName evidence="1">PaaX family transcriptional regulator</fullName>
    </submittedName>
</protein>
<dbReference type="InterPro" id="IPR036388">
    <property type="entry name" value="WH-like_DNA-bd_sf"/>
</dbReference>